<evidence type="ECO:0000256" key="1">
    <source>
        <dbReference type="SAM" id="MobiDB-lite"/>
    </source>
</evidence>
<feature type="transmembrane region" description="Helical" evidence="2">
    <location>
        <begin position="272"/>
        <end position="291"/>
    </location>
</feature>
<keyword evidence="2" id="KW-0472">Membrane</keyword>
<feature type="compositionally biased region" description="Basic and acidic residues" evidence="1">
    <location>
        <begin position="1"/>
        <end position="22"/>
    </location>
</feature>
<evidence type="ECO:0000256" key="2">
    <source>
        <dbReference type="SAM" id="Phobius"/>
    </source>
</evidence>
<gene>
    <name evidence="4" type="ORF">BDV96DRAFT_610437</name>
</gene>
<evidence type="ECO:0000313" key="5">
    <source>
        <dbReference type="Proteomes" id="UP000799770"/>
    </source>
</evidence>
<dbReference type="AlphaFoldDB" id="A0A6A5ZII6"/>
<sequence>MGRETCQKSDPEKAQSERKDEWTDGEDPDHPGGPLHDLVIGYPRLAGHMGAIPQTACFRRFGALNTRNLLYLQCELMFLEDKLKEAEKEDSLNDKGKKKRYAVNHLWLLRSDRDGDTTQLDLVREIRAKLKEYNEALIQQHTIMQMKEPDPYDIDGIQCFMSNPIMGPRALIGPDCFVWGCYQNKQGFSPELVCLSPKQSADTFTYWLGARSITLLEACGLGKFLKVSRKSGLKSIPLQTVFTLTFWLTSIIASLIPILSIAVLISVHSTKARLGTIAAFNILISVCLTVLTDARRTDVFAVTAA</sequence>
<organism evidence="4 5">
    <name type="scientific">Lophiotrema nucula</name>
    <dbReference type="NCBI Taxonomy" id="690887"/>
    <lineage>
        <taxon>Eukaryota</taxon>
        <taxon>Fungi</taxon>
        <taxon>Dikarya</taxon>
        <taxon>Ascomycota</taxon>
        <taxon>Pezizomycotina</taxon>
        <taxon>Dothideomycetes</taxon>
        <taxon>Pleosporomycetidae</taxon>
        <taxon>Pleosporales</taxon>
        <taxon>Lophiotremataceae</taxon>
        <taxon>Lophiotrema</taxon>
    </lineage>
</organism>
<keyword evidence="5" id="KW-1185">Reference proteome</keyword>
<feature type="transmembrane region" description="Helical" evidence="2">
    <location>
        <begin position="246"/>
        <end position="266"/>
    </location>
</feature>
<accession>A0A6A5ZII6</accession>
<keyword evidence="2" id="KW-0812">Transmembrane</keyword>
<evidence type="ECO:0000313" key="4">
    <source>
        <dbReference type="EMBL" id="KAF2119410.1"/>
    </source>
</evidence>
<dbReference type="PANTHER" id="PTHR34502">
    <property type="entry name" value="DUF6594 DOMAIN-CONTAINING PROTEIN-RELATED"/>
    <property type="match status" value="1"/>
</dbReference>
<protein>
    <recommendedName>
        <fullName evidence="3">DUF6594 domain-containing protein</fullName>
    </recommendedName>
</protein>
<evidence type="ECO:0000259" key="3">
    <source>
        <dbReference type="Pfam" id="PF20237"/>
    </source>
</evidence>
<dbReference type="EMBL" id="ML977315">
    <property type="protein sequence ID" value="KAF2119410.1"/>
    <property type="molecule type" value="Genomic_DNA"/>
</dbReference>
<feature type="domain" description="DUF6594" evidence="3">
    <location>
        <begin position="42"/>
        <end position="305"/>
    </location>
</feature>
<dbReference type="Proteomes" id="UP000799770">
    <property type="component" value="Unassembled WGS sequence"/>
</dbReference>
<dbReference type="Pfam" id="PF20237">
    <property type="entry name" value="DUF6594"/>
    <property type="match status" value="1"/>
</dbReference>
<dbReference type="PANTHER" id="PTHR34502:SF5">
    <property type="entry name" value="DUF6594 DOMAIN-CONTAINING PROTEIN"/>
    <property type="match status" value="1"/>
</dbReference>
<proteinExistence type="predicted"/>
<dbReference type="InterPro" id="IPR046529">
    <property type="entry name" value="DUF6594"/>
</dbReference>
<keyword evidence="2" id="KW-1133">Transmembrane helix</keyword>
<reference evidence="4" key="1">
    <citation type="journal article" date="2020" name="Stud. Mycol.">
        <title>101 Dothideomycetes genomes: a test case for predicting lifestyles and emergence of pathogens.</title>
        <authorList>
            <person name="Haridas S."/>
            <person name="Albert R."/>
            <person name="Binder M."/>
            <person name="Bloem J."/>
            <person name="Labutti K."/>
            <person name="Salamov A."/>
            <person name="Andreopoulos B."/>
            <person name="Baker S."/>
            <person name="Barry K."/>
            <person name="Bills G."/>
            <person name="Bluhm B."/>
            <person name="Cannon C."/>
            <person name="Castanera R."/>
            <person name="Culley D."/>
            <person name="Daum C."/>
            <person name="Ezra D."/>
            <person name="Gonzalez J."/>
            <person name="Henrissat B."/>
            <person name="Kuo A."/>
            <person name="Liang C."/>
            <person name="Lipzen A."/>
            <person name="Lutzoni F."/>
            <person name="Magnuson J."/>
            <person name="Mondo S."/>
            <person name="Nolan M."/>
            <person name="Ohm R."/>
            <person name="Pangilinan J."/>
            <person name="Park H.-J."/>
            <person name="Ramirez L."/>
            <person name="Alfaro M."/>
            <person name="Sun H."/>
            <person name="Tritt A."/>
            <person name="Yoshinaga Y."/>
            <person name="Zwiers L.-H."/>
            <person name="Turgeon B."/>
            <person name="Goodwin S."/>
            <person name="Spatafora J."/>
            <person name="Crous P."/>
            <person name="Grigoriev I."/>
        </authorList>
    </citation>
    <scope>NUCLEOTIDE SEQUENCE</scope>
    <source>
        <strain evidence="4">CBS 627.86</strain>
    </source>
</reference>
<feature type="region of interest" description="Disordered" evidence="1">
    <location>
        <begin position="1"/>
        <end position="37"/>
    </location>
</feature>
<name>A0A6A5ZII6_9PLEO</name>
<dbReference type="OrthoDB" id="5342093at2759"/>